<dbReference type="GO" id="GO:0005886">
    <property type="term" value="C:plasma membrane"/>
    <property type="evidence" value="ECO:0007669"/>
    <property type="project" value="TreeGrafter"/>
</dbReference>
<feature type="non-terminal residue" evidence="2">
    <location>
        <position position="213"/>
    </location>
</feature>
<name>X1KNT0_9ZZZZ</name>
<feature type="transmembrane region" description="Helical" evidence="1">
    <location>
        <begin position="7"/>
        <end position="27"/>
    </location>
</feature>
<protein>
    <submittedName>
        <fullName evidence="2">Uncharacterized protein</fullName>
    </submittedName>
</protein>
<keyword evidence="1" id="KW-0812">Transmembrane</keyword>
<dbReference type="GO" id="GO:0090313">
    <property type="term" value="P:regulation of protein targeting to membrane"/>
    <property type="evidence" value="ECO:0007669"/>
    <property type="project" value="TreeGrafter"/>
</dbReference>
<comment type="caution">
    <text evidence="2">The sequence shown here is derived from an EMBL/GenBank/DDBJ whole genome shotgun (WGS) entry which is preliminary data.</text>
</comment>
<dbReference type="PANTHER" id="PTHR30441:SF8">
    <property type="entry name" value="DUF748 DOMAIN-CONTAINING PROTEIN"/>
    <property type="match status" value="1"/>
</dbReference>
<dbReference type="AlphaFoldDB" id="X1KNT0"/>
<evidence type="ECO:0000256" key="1">
    <source>
        <dbReference type="SAM" id="Phobius"/>
    </source>
</evidence>
<dbReference type="InterPro" id="IPR052894">
    <property type="entry name" value="AsmA-related"/>
</dbReference>
<gene>
    <name evidence="2" type="ORF">S06H3_15245</name>
</gene>
<dbReference type="EMBL" id="BARV01007492">
    <property type="protein sequence ID" value="GAI08732.1"/>
    <property type="molecule type" value="Genomic_DNA"/>
</dbReference>
<keyword evidence="1" id="KW-0472">Membrane</keyword>
<proteinExistence type="predicted"/>
<accession>X1KNT0</accession>
<evidence type="ECO:0000313" key="2">
    <source>
        <dbReference type="EMBL" id="GAI08732.1"/>
    </source>
</evidence>
<organism evidence="2">
    <name type="scientific">marine sediment metagenome</name>
    <dbReference type="NCBI Taxonomy" id="412755"/>
    <lineage>
        <taxon>unclassified sequences</taxon>
        <taxon>metagenomes</taxon>
        <taxon>ecological metagenomes</taxon>
    </lineage>
</organism>
<reference evidence="2" key="1">
    <citation type="journal article" date="2014" name="Front. Microbiol.">
        <title>High frequency of phylogenetically diverse reductive dehalogenase-homologous genes in deep subseafloor sedimentary metagenomes.</title>
        <authorList>
            <person name="Kawai M."/>
            <person name="Futagami T."/>
            <person name="Toyoda A."/>
            <person name="Takaki Y."/>
            <person name="Nishi S."/>
            <person name="Hori S."/>
            <person name="Arai W."/>
            <person name="Tsubouchi T."/>
            <person name="Morono Y."/>
            <person name="Uchiyama I."/>
            <person name="Ito T."/>
            <person name="Fujiyama A."/>
            <person name="Inagaki F."/>
            <person name="Takami H."/>
        </authorList>
    </citation>
    <scope>NUCLEOTIDE SEQUENCE</scope>
    <source>
        <strain evidence="2">Expedition CK06-06</strain>
    </source>
</reference>
<sequence>MRKRFKIPLFGLIAVALIVIAALVLLYKSHIPENWVNRYMAKKIAAEYNCDVTISEIEGSFIGGFILSDIHVRFIQDGDTVTLAHLPRVSISYNFSDLWHRRWIINSLHFEKPRLYLKKDLSGNWVLPRVSGASAAGNRAPSWEIKKLVVDSASFNLVLGEKEWHWFGIDLLASARSEEGTYTLNLDTLRFNSNDSRLRVNNGSGMATLFGKN</sequence>
<keyword evidence="1" id="KW-1133">Transmembrane helix</keyword>
<dbReference type="PANTHER" id="PTHR30441">
    <property type="entry name" value="DUF748 DOMAIN-CONTAINING PROTEIN"/>
    <property type="match status" value="1"/>
</dbReference>